<dbReference type="GO" id="GO:0034386">
    <property type="term" value="F:4-aminobutyrate:2-oxoglutarate transaminase activity"/>
    <property type="evidence" value="ECO:0007669"/>
    <property type="project" value="UniProtKB-EC"/>
</dbReference>
<dbReference type="Pfam" id="PF00202">
    <property type="entry name" value="Aminotran_3"/>
    <property type="match status" value="1"/>
</dbReference>
<dbReference type="PANTHER" id="PTHR43206">
    <property type="entry name" value="AMINOTRANSFERASE"/>
    <property type="match status" value="1"/>
</dbReference>
<evidence type="ECO:0000256" key="15">
    <source>
        <dbReference type="ARBA" id="ARBA00031787"/>
    </source>
</evidence>
<evidence type="ECO:0000256" key="6">
    <source>
        <dbReference type="ARBA" id="ARBA00015937"/>
    </source>
</evidence>
<dbReference type="EC" id="2.6.1.22" evidence="4"/>
<evidence type="ECO:0000313" key="19">
    <source>
        <dbReference type="EMBL" id="KAG7335340.1"/>
    </source>
</evidence>
<dbReference type="GO" id="GO:0009450">
    <property type="term" value="P:gamma-aminobutyric acid catabolic process"/>
    <property type="evidence" value="ECO:0007669"/>
    <property type="project" value="TreeGrafter"/>
</dbReference>
<evidence type="ECO:0000313" key="20">
    <source>
        <dbReference type="Proteomes" id="UP000824219"/>
    </source>
</evidence>
<evidence type="ECO:0000256" key="18">
    <source>
        <dbReference type="SAM" id="MobiDB-lite"/>
    </source>
</evidence>
<dbReference type="EMBL" id="JAHKSW010000002">
    <property type="protein sequence ID" value="KAG7335340.1"/>
    <property type="molecule type" value="Genomic_DNA"/>
</dbReference>
<feature type="region of interest" description="Disordered" evidence="18">
    <location>
        <begin position="1"/>
        <end position="26"/>
    </location>
</feature>
<evidence type="ECO:0000256" key="3">
    <source>
        <dbReference type="ARBA" id="ARBA00011748"/>
    </source>
</evidence>
<comment type="catalytic activity">
    <reaction evidence="17">
        <text>4-aminobutanoate + 2-oxoglutarate = succinate semialdehyde + L-glutamate</text>
        <dbReference type="Rhea" id="RHEA:23352"/>
        <dbReference type="ChEBI" id="CHEBI:16810"/>
        <dbReference type="ChEBI" id="CHEBI:29985"/>
        <dbReference type="ChEBI" id="CHEBI:57706"/>
        <dbReference type="ChEBI" id="CHEBI:59888"/>
        <dbReference type="EC" id="2.6.1.19"/>
    </reaction>
    <physiologicalReaction direction="left-to-right" evidence="17">
        <dbReference type="Rhea" id="RHEA:23353"/>
    </physiologicalReaction>
</comment>
<dbReference type="GO" id="GO:0030170">
    <property type="term" value="F:pyridoxal phosphate binding"/>
    <property type="evidence" value="ECO:0007669"/>
    <property type="project" value="InterPro"/>
</dbReference>
<keyword evidence="8" id="KW-0808">Transferase</keyword>
<dbReference type="EC" id="2.6.1.19" evidence="5"/>
<dbReference type="NCBIfam" id="TIGR00699">
    <property type="entry name" value="GABAtrns_euk"/>
    <property type="match status" value="1"/>
</dbReference>
<evidence type="ECO:0000256" key="4">
    <source>
        <dbReference type="ARBA" id="ARBA00012876"/>
    </source>
</evidence>
<reference evidence="19 20" key="1">
    <citation type="submission" date="2021-06" db="EMBL/GenBank/DDBJ databases">
        <title>Chromosome-level genome assembly of the red-tail catfish (Hemibagrus wyckioides).</title>
        <authorList>
            <person name="Shao F."/>
        </authorList>
    </citation>
    <scope>NUCLEOTIDE SEQUENCE [LARGE SCALE GENOMIC DNA]</scope>
    <source>
        <strain evidence="19">EC202008001</strain>
        <tissue evidence="19">Blood</tissue>
    </source>
</reference>
<dbReference type="PANTHER" id="PTHR43206:SF1">
    <property type="entry name" value="4-AMINOBUTYRATE AMINOTRANSFERASE, MITOCHONDRIAL"/>
    <property type="match status" value="1"/>
</dbReference>
<keyword evidence="20" id="KW-1185">Reference proteome</keyword>
<evidence type="ECO:0000256" key="7">
    <source>
        <dbReference type="ARBA" id="ARBA00022576"/>
    </source>
</evidence>
<accession>A0A9D3P934</accession>
<dbReference type="InterPro" id="IPR015421">
    <property type="entry name" value="PyrdxlP-dep_Trfase_major"/>
</dbReference>
<keyword evidence="7" id="KW-0032">Aminotransferase</keyword>
<evidence type="ECO:0000256" key="8">
    <source>
        <dbReference type="ARBA" id="ARBA00022679"/>
    </source>
</evidence>
<evidence type="ECO:0000256" key="11">
    <source>
        <dbReference type="ARBA" id="ARBA00024748"/>
    </source>
</evidence>
<gene>
    <name evidence="19" type="ORF">KOW79_001936</name>
</gene>
<proteinExistence type="inferred from homology"/>
<comment type="subunit">
    <text evidence="3">Homodimer; disulfide-linked.</text>
</comment>
<evidence type="ECO:0000256" key="10">
    <source>
        <dbReference type="ARBA" id="ARBA00022898"/>
    </source>
</evidence>
<dbReference type="Gene3D" id="3.40.640.10">
    <property type="entry name" value="Type I PLP-dependent aspartate aminotransferase-like (Major domain)"/>
    <property type="match status" value="1"/>
</dbReference>
<dbReference type="InterPro" id="IPR015422">
    <property type="entry name" value="PyrdxlP-dep_Trfase_small"/>
</dbReference>
<dbReference type="AlphaFoldDB" id="A0A9D3P934"/>
<dbReference type="GO" id="GO:0047298">
    <property type="term" value="F:(S)-3-amino-2-methylpropionate transaminase activity"/>
    <property type="evidence" value="ECO:0007669"/>
    <property type="project" value="UniProtKB-EC"/>
</dbReference>
<dbReference type="Gene3D" id="3.90.1150.10">
    <property type="entry name" value="Aspartate Aminotransferase, domain 1"/>
    <property type="match status" value="1"/>
</dbReference>
<evidence type="ECO:0000256" key="17">
    <source>
        <dbReference type="ARBA" id="ARBA00048671"/>
    </source>
</evidence>
<evidence type="ECO:0000256" key="5">
    <source>
        <dbReference type="ARBA" id="ARBA00012912"/>
    </source>
</evidence>
<evidence type="ECO:0000256" key="1">
    <source>
        <dbReference type="ARBA" id="ARBA00001933"/>
    </source>
</evidence>
<dbReference type="PROSITE" id="PS00600">
    <property type="entry name" value="AA_TRANSFER_CLASS_3"/>
    <property type="match status" value="1"/>
</dbReference>
<evidence type="ECO:0000256" key="12">
    <source>
        <dbReference type="ARBA" id="ARBA00029760"/>
    </source>
</evidence>
<dbReference type="InterPro" id="IPR015424">
    <property type="entry name" value="PyrdxlP-dep_Trfase"/>
</dbReference>
<dbReference type="OrthoDB" id="5419315at2759"/>
<evidence type="ECO:0000256" key="14">
    <source>
        <dbReference type="ARBA" id="ARBA00030857"/>
    </source>
</evidence>
<name>A0A9D3P934_9TELE</name>
<dbReference type="CDD" id="cd00610">
    <property type="entry name" value="OAT_like"/>
    <property type="match status" value="1"/>
</dbReference>
<evidence type="ECO:0000256" key="16">
    <source>
        <dbReference type="ARBA" id="ARBA00033650"/>
    </source>
</evidence>
<dbReference type="InterPro" id="IPR049704">
    <property type="entry name" value="Aminotrans_3_PPA_site"/>
</dbReference>
<dbReference type="SUPFAM" id="SSF53383">
    <property type="entry name" value="PLP-dependent transferases"/>
    <property type="match status" value="1"/>
</dbReference>
<dbReference type="GO" id="GO:0005739">
    <property type="term" value="C:mitochondrion"/>
    <property type="evidence" value="ECO:0007669"/>
    <property type="project" value="TreeGrafter"/>
</dbReference>
<evidence type="ECO:0000256" key="9">
    <source>
        <dbReference type="ARBA" id="ARBA00022867"/>
    </source>
</evidence>
<comment type="similarity">
    <text evidence="2">Belongs to the class-III pyridoxal-phosphate-dependent aminotransferase family.</text>
</comment>
<comment type="catalytic activity">
    <reaction evidence="16">
        <text>(S)-3-amino-2-methylpropanoate + 2-oxoglutarate = 2-methyl-3-oxopropanoate + L-glutamate</text>
        <dbReference type="Rhea" id="RHEA:13993"/>
        <dbReference type="ChEBI" id="CHEBI:16810"/>
        <dbReference type="ChEBI" id="CHEBI:29985"/>
        <dbReference type="ChEBI" id="CHEBI:57700"/>
        <dbReference type="ChEBI" id="CHEBI:58655"/>
        <dbReference type="EC" id="2.6.1.22"/>
    </reaction>
    <physiologicalReaction direction="left-to-right" evidence="16">
        <dbReference type="Rhea" id="RHEA:13994"/>
    </physiologicalReaction>
</comment>
<keyword evidence="10" id="KW-0663">Pyridoxal phosphate</keyword>
<sequence length="554" mass="62216">MGISAQFDAAPEQLPSGKSRKTERTERRLKTWQVQLNVTAFRREENVLGVVKAELYMALLSRNLTLSLQRNLRLVAPGCRYVSQTATKTVSEFEYDAPSMKTPVPGPRSKELTRQLGEIQNVGAINFFCNYEESRGNYLVDADGNRMLDLYTQISSVPLGYNHPALMKVLSSPSNLSAFVNRPALGILPPENFPEKLTESLLSIAPSGMTRVQNMACGSCSNENAFKAMFIWYKNKERGTNNPSPEETSSCMINQSPGCPDLSILSFMGAFHGRTLGCLATTHSKIIHKLDIPSFDWPIAPFPRLKYPLEEFVQENAQEEARCLEEVEDLIVKWRQKGKPVAGIVIEPIQAEGGDNHASPDFFIKLRNIARKHGCAFHVDEVQTGGGATGKFWAHEHWGTDDPADIVSFSKKMLTGGYYHKDELQPDKGYRIFNTWMGDPSKNLFLSEVLNVIRRENLLEEVTRSGKTLLQGLYELQSQYPHLLSRARGQGTFCAIDTRDDVTRDKLLLKLRDKGVLLGGCGENSIRFRPALVFKDYHAHQFLNIFNDVLSGYK</sequence>
<protein>
    <recommendedName>
        <fullName evidence="6">4-aminobutyrate aminotransferase, mitochondrial</fullName>
        <ecNumber evidence="5">2.6.1.19</ecNumber>
        <ecNumber evidence="4">2.6.1.22</ecNumber>
    </recommendedName>
    <alternativeName>
        <fullName evidence="14">(S)-3-amino-2-methylpropionate transaminase</fullName>
    </alternativeName>
    <alternativeName>
        <fullName evidence="15">GABA aminotransferase</fullName>
    </alternativeName>
    <alternativeName>
        <fullName evidence="13">Gamma-amino-N-butyrate transaminase</fullName>
    </alternativeName>
    <alternativeName>
        <fullName evidence="12">L-AIBAT</fullName>
    </alternativeName>
</protein>
<dbReference type="Proteomes" id="UP000824219">
    <property type="component" value="Linkage Group LG02"/>
</dbReference>
<comment type="caution">
    <text evidence="19">The sequence shown here is derived from an EMBL/GenBank/DDBJ whole genome shotgun (WGS) entry which is preliminary data.</text>
</comment>
<dbReference type="FunFam" id="3.40.640.10:FF:000029">
    <property type="entry name" value="4-aminobutyrate aminotransferase, mitochondrial"/>
    <property type="match status" value="1"/>
</dbReference>
<evidence type="ECO:0000256" key="2">
    <source>
        <dbReference type="ARBA" id="ARBA00008954"/>
    </source>
</evidence>
<dbReference type="InterPro" id="IPR005814">
    <property type="entry name" value="Aminotrans_3"/>
</dbReference>
<keyword evidence="9" id="KW-0531">Neurotransmitter degradation</keyword>
<comment type="function">
    <text evidence="11">Catalyzes the conversion of gamma-aminobutyrate and L-beta-aminoisobutyrate to succinate semialdehyde and methylmalonate semialdehyde, respectively. Can also convert delta-aminovalerate and beta-alanine.</text>
</comment>
<organism evidence="19 20">
    <name type="scientific">Hemibagrus wyckioides</name>
    <dbReference type="NCBI Taxonomy" id="337641"/>
    <lineage>
        <taxon>Eukaryota</taxon>
        <taxon>Metazoa</taxon>
        <taxon>Chordata</taxon>
        <taxon>Craniata</taxon>
        <taxon>Vertebrata</taxon>
        <taxon>Euteleostomi</taxon>
        <taxon>Actinopterygii</taxon>
        <taxon>Neopterygii</taxon>
        <taxon>Teleostei</taxon>
        <taxon>Ostariophysi</taxon>
        <taxon>Siluriformes</taxon>
        <taxon>Bagridae</taxon>
        <taxon>Hemibagrus</taxon>
    </lineage>
</organism>
<dbReference type="InterPro" id="IPR004631">
    <property type="entry name" value="4NH2But_aminotransferase_euk"/>
</dbReference>
<evidence type="ECO:0000256" key="13">
    <source>
        <dbReference type="ARBA" id="ARBA00030204"/>
    </source>
</evidence>
<comment type="cofactor">
    <cofactor evidence="1">
        <name>pyridoxal 5'-phosphate</name>
        <dbReference type="ChEBI" id="CHEBI:597326"/>
    </cofactor>
</comment>